<sequence>MIRRLINYLIEGLVPNDDSLCLIARINGSAGFEPHSPAILTRLNDFEQGHRSPSITIGNSEYRFFASCTDLHQHYQGVWPYDAAEWFIQYTTYMAAVESIRDTYHQMREMDPDSLSPDERELHLQRLADMEEVAVAVERGRLQFMAQW</sequence>
<gene>
    <name evidence="1" type="ORF">HJG54_14720</name>
</gene>
<dbReference type="AlphaFoldDB" id="A0AA97AG70"/>
<dbReference type="EMBL" id="CP053586">
    <property type="protein sequence ID" value="WNZ23985.1"/>
    <property type="molecule type" value="Genomic_DNA"/>
</dbReference>
<dbReference type="RefSeq" id="WP_316429529.1">
    <property type="nucleotide sequence ID" value="NZ_CP053586.1"/>
</dbReference>
<evidence type="ECO:0000313" key="1">
    <source>
        <dbReference type="EMBL" id="WNZ23985.1"/>
    </source>
</evidence>
<protein>
    <submittedName>
        <fullName evidence="1">Uncharacterized protein</fullName>
    </submittedName>
</protein>
<organism evidence="1">
    <name type="scientific">Leptolyngbya sp. NK1-12</name>
    <dbReference type="NCBI Taxonomy" id="2547451"/>
    <lineage>
        <taxon>Bacteria</taxon>
        <taxon>Bacillati</taxon>
        <taxon>Cyanobacteriota</taxon>
        <taxon>Cyanophyceae</taxon>
        <taxon>Leptolyngbyales</taxon>
        <taxon>Leptolyngbyaceae</taxon>
        <taxon>Leptolyngbya group</taxon>
        <taxon>Leptolyngbya</taxon>
    </lineage>
</organism>
<reference evidence="1" key="1">
    <citation type="submission" date="2020-05" db="EMBL/GenBank/DDBJ databases">
        <authorList>
            <person name="Zhu T."/>
            <person name="Keshari N."/>
            <person name="Lu X."/>
        </authorList>
    </citation>
    <scope>NUCLEOTIDE SEQUENCE</scope>
    <source>
        <strain evidence="1">NK1-12</strain>
    </source>
</reference>
<name>A0AA97AG70_9CYAN</name>
<proteinExistence type="predicted"/>
<accession>A0AA97AG70</accession>